<sequence length="591" mass="66239">MLTRWGRDLDPDRPLPEYPRPQLVRGPSSWVNLNGRWEYAFGGIDRPEHPDGRIVVPFSPEAALSGVGRQLQPDEWLWYRRTGVAAPAGDRVLAHFGAVDQTCTVWVNGTEVGSHTGGYLPFTIDITDALVAGSQTIEVRVRDLSETGPHARGKQRLDRGRIWYTAQSGIWQTVWLEAVPSRYVEELRIVPDVEGATLAVTVQASRQARRPDIADEGADLEPVEMPAHVRVLDHGTVVAESTGPAGTPLRLPIPHPRLWSPADPFLYDLEITYGDDSITSYAAMRSFGIGEDDRGRRRFLLNGEPIQHVGVLDQGYWPDGLLTAPADEAMVHDISTMKDLGFTMLRKHAKVEPLRWYHHCDRLGMLVWQDVVNGGGRYRELTANLPARWPIRLSDRRYPLFFRDDAAAREEFRDEVRRTVALLANTASVCVWTPFNEAWGQFDANEIAAEVAALDPTRAVNHVSGWIDQGGGDVKSYHSYLRPFRLRTRRRERRVHALTEYGGHSLQVAGHDWSSTEFGYRHCETPAELAAGFVALHVDEIAPAVERGLAATVYTQLSDIEDELNGLLTWDREVLKIPADVIRATLGTIRD</sequence>
<evidence type="ECO:0000256" key="2">
    <source>
        <dbReference type="ARBA" id="ARBA00022801"/>
    </source>
</evidence>
<dbReference type="InterPro" id="IPR006102">
    <property type="entry name" value="Ig-like_GH2"/>
</dbReference>
<feature type="domain" description="Glycoside hydrolase family 2 immunoglobulin-like beta-sandwich" evidence="5">
    <location>
        <begin position="183"/>
        <end position="288"/>
    </location>
</feature>
<dbReference type="InterPro" id="IPR006104">
    <property type="entry name" value="Glyco_hydro_2_N"/>
</dbReference>
<dbReference type="Proteomes" id="UP000267128">
    <property type="component" value="Unassembled WGS sequence"/>
</dbReference>
<dbReference type="RefSeq" id="WP_123228985.1">
    <property type="nucleotide sequence ID" value="NZ_RJSE01000008.1"/>
</dbReference>
<dbReference type="EMBL" id="RJSE01000008">
    <property type="protein sequence ID" value="RNL61273.1"/>
    <property type="molecule type" value="Genomic_DNA"/>
</dbReference>
<evidence type="ECO:0000256" key="3">
    <source>
        <dbReference type="ARBA" id="ARBA00023295"/>
    </source>
</evidence>
<dbReference type="InterPro" id="IPR008979">
    <property type="entry name" value="Galactose-bd-like_sf"/>
</dbReference>
<dbReference type="SUPFAM" id="SSF49785">
    <property type="entry name" value="Galactose-binding domain-like"/>
    <property type="match status" value="1"/>
</dbReference>
<dbReference type="InterPro" id="IPR013783">
    <property type="entry name" value="Ig-like_fold"/>
</dbReference>
<dbReference type="InterPro" id="IPR006103">
    <property type="entry name" value="Glyco_hydro_2_cat"/>
</dbReference>
<dbReference type="Pfam" id="PF02836">
    <property type="entry name" value="Glyco_hydro_2_C"/>
    <property type="match status" value="1"/>
</dbReference>
<keyword evidence="2 8" id="KW-0378">Hydrolase</keyword>
<dbReference type="Gene3D" id="3.20.20.80">
    <property type="entry name" value="Glycosidases"/>
    <property type="match status" value="1"/>
</dbReference>
<evidence type="ECO:0000313" key="9">
    <source>
        <dbReference type="Proteomes" id="UP000267128"/>
    </source>
</evidence>
<dbReference type="GO" id="GO:0005975">
    <property type="term" value="P:carbohydrate metabolic process"/>
    <property type="evidence" value="ECO:0007669"/>
    <property type="project" value="InterPro"/>
</dbReference>
<dbReference type="PANTHER" id="PTHR42732">
    <property type="entry name" value="BETA-GALACTOSIDASE"/>
    <property type="match status" value="1"/>
</dbReference>
<evidence type="ECO:0000256" key="1">
    <source>
        <dbReference type="ARBA" id="ARBA00007401"/>
    </source>
</evidence>
<dbReference type="InterPro" id="IPR017853">
    <property type="entry name" value="GH"/>
</dbReference>
<dbReference type="InterPro" id="IPR036156">
    <property type="entry name" value="Beta-gal/glucu_dom_sf"/>
</dbReference>
<proteinExistence type="inferred from homology"/>
<dbReference type="Gene3D" id="2.60.40.10">
    <property type="entry name" value="Immunoglobulins"/>
    <property type="match status" value="1"/>
</dbReference>
<dbReference type="Gene3D" id="2.60.120.260">
    <property type="entry name" value="Galactose-binding domain-like"/>
    <property type="match status" value="1"/>
</dbReference>
<dbReference type="Pfam" id="PF00703">
    <property type="entry name" value="Glyco_hydro_2"/>
    <property type="match status" value="1"/>
</dbReference>
<dbReference type="AlphaFoldDB" id="A0A3N0CE39"/>
<dbReference type="GO" id="GO:0004553">
    <property type="term" value="F:hydrolase activity, hydrolyzing O-glycosyl compounds"/>
    <property type="evidence" value="ECO:0007669"/>
    <property type="project" value="InterPro"/>
</dbReference>
<feature type="domain" description="Glycoside hydrolase family 2 catalytic" evidence="6">
    <location>
        <begin position="327"/>
        <end position="466"/>
    </location>
</feature>
<keyword evidence="3" id="KW-0326">Glycosidase</keyword>
<dbReference type="PANTHER" id="PTHR42732:SF2">
    <property type="entry name" value="BETA-MANNOSIDASE"/>
    <property type="match status" value="1"/>
</dbReference>
<protein>
    <submittedName>
        <fullName evidence="8">Glycoside hydrolase family 2</fullName>
    </submittedName>
</protein>
<dbReference type="SUPFAM" id="SSF49303">
    <property type="entry name" value="beta-Galactosidase/glucuronidase domain"/>
    <property type="match status" value="1"/>
</dbReference>
<evidence type="ECO:0000259" key="6">
    <source>
        <dbReference type="Pfam" id="PF02836"/>
    </source>
</evidence>
<feature type="domain" description="Glycosyl hydrolases family 2 sugar binding" evidence="7">
    <location>
        <begin position="92"/>
        <end position="145"/>
    </location>
</feature>
<comment type="caution">
    <text evidence="8">The sequence shown here is derived from an EMBL/GenBank/DDBJ whole genome shotgun (WGS) entry which is preliminary data.</text>
</comment>
<dbReference type="InterPro" id="IPR051913">
    <property type="entry name" value="GH2_Domain-Containing"/>
</dbReference>
<evidence type="ECO:0000259" key="5">
    <source>
        <dbReference type="Pfam" id="PF00703"/>
    </source>
</evidence>
<evidence type="ECO:0000259" key="7">
    <source>
        <dbReference type="Pfam" id="PF02837"/>
    </source>
</evidence>
<feature type="region of interest" description="Disordered" evidence="4">
    <location>
        <begin position="1"/>
        <end position="21"/>
    </location>
</feature>
<accession>A0A3N0CE39</accession>
<evidence type="ECO:0000256" key="4">
    <source>
        <dbReference type="SAM" id="MobiDB-lite"/>
    </source>
</evidence>
<evidence type="ECO:0000313" key="8">
    <source>
        <dbReference type="EMBL" id="RNL61273.1"/>
    </source>
</evidence>
<gene>
    <name evidence="8" type="ORF">EFK50_18085</name>
</gene>
<dbReference type="Pfam" id="PF02837">
    <property type="entry name" value="Glyco_hydro_2_N"/>
    <property type="match status" value="1"/>
</dbReference>
<reference evidence="8 9" key="1">
    <citation type="submission" date="2018-11" db="EMBL/GenBank/DDBJ databases">
        <authorList>
            <person name="Li F."/>
        </authorList>
    </citation>
    <scope>NUCLEOTIDE SEQUENCE [LARGE SCALE GENOMIC DNA]</scope>
    <source>
        <strain evidence="8 9">Gsoil 097</strain>
    </source>
</reference>
<dbReference type="SUPFAM" id="SSF51445">
    <property type="entry name" value="(Trans)glycosidases"/>
    <property type="match status" value="1"/>
</dbReference>
<dbReference type="OrthoDB" id="9762066at2"/>
<organism evidence="8 9">
    <name type="scientific">Nocardioides marmoriginsengisoli</name>
    <dbReference type="NCBI Taxonomy" id="661483"/>
    <lineage>
        <taxon>Bacteria</taxon>
        <taxon>Bacillati</taxon>
        <taxon>Actinomycetota</taxon>
        <taxon>Actinomycetes</taxon>
        <taxon>Propionibacteriales</taxon>
        <taxon>Nocardioidaceae</taxon>
        <taxon>Nocardioides</taxon>
    </lineage>
</organism>
<feature type="compositionally biased region" description="Basic and acidic residues" evidence="4">
    <location>
        <begin position="1"/>
        <end position="15"/>
    </location>
</feature>
<keyword evidence="9" id="KW-1185">Reference proteome</keyword>
<name>A0A3N0CE39_9ACTN</name>
<comment type="similarity">
    <text evidence="1">Belongs to the glycosyl hydrolase 2 family.</text>
</comment>